<name>A0ABW3GEL1_9PROT</name>
<dbReference type="SUPFAM" id="SSF52540">
    <property type="entry name" value="P-loop containing nucleoside triphosphate hydrolases"/>
    <property type="match status" value="1"/>
</dbReference>
<comment type="cofactor">
    <cofactor evidence="1">
        <name>Mg(2+)</name>
        <dbReference type="ChEBI" id="CHEBI:18420"/>
    </cofactor>
</comment>
<evidence type="ECO:0000259" key="11">
    <source>
        <dbReference type="Pfam" id="PF07685"/>
    </source>
</evidence>
<accession>A0ABW3GEL1</accession>
<comment type="caution">
    <text evidence="12">The sequence shown here is derived from an EMBL/GenBank/DDBJ whole genome shotgun (WGS) entry which is preliminary data.</text>
</comment>
<evidence type="ECO:0000256" key="4">
    <source>
        <dbReference type="ARBA" id="ARBA00022573"/>
    </source>
</evidence>
<proteinExistence type="inferred from homology"/>
<dbReference type="RefSeq" id="WP_379074381.1">
    <property type="nucleotide sequence ID" value="NZ_JBHTJW010000002.1"/>
</dbReference>
<dbReference type="PROSITE" id="PS51274">
    <property type="entry name" value="GATASE_COBBQ"/>
    <property type="match status" value="1"/>
</dbReference>
<dbReference type="InterPro" id="IPR011698">
    <property type="entry name" value="GATase_3"/>
</dbReference>
<dbReference type="InterPro" id="IPR029062">
    <property type="entry name" value="Class_I_gatase-like"/>
</dbReference>
<dbReference type="PANTHER" id="PTHR43873">
    <property type="entry name" value="COBYRINATE A,C-DIAMIDE SYNTHASE"/>
    <property type="match status" value="1"/>
</dbReference>
<evidence type="ECO:0000256" key="8">
    <source>
        <dbReference type="ARBA" id="ARBA00022842"/>
    </source>
</evidence>
<keyword evidence="5" id="KW-0436">Ligase</keyword>
<dbReference type="Pfam" id="PF01656">
    <property type="entry name" value="CbiA"/>
    <property type="match status" value="1"/>
</dbReference>
<dbReference type="NCBIfam" id="NF002204">
    <property type="entry name" value="PRK01077.1"/>
    <property type="match status" value="1"/>
</dbReference>
<gene>
    <name evidence="12" type="ORF">ACFQ1T_04645</name>
</gene>
<dbReference type="InterPro" id="IPR004484">
    <property type="entry name" value="CbiA/CobB_synth"/>
</dbReference>
<evidence type="ECO:0000256" key="3">
    <source>
        <dbReference type="ARBA" id="ARBA00006205"/>
    </source>
</evidence>
<dbReference type="PANTHER" id="PTHR43873:SF1">
    <property type="entry name" value="COBYRINATE A,C-DIAMIDE SYNTHASE"/>
    <property type="match status" value="1"/>
</dbReference>
<reference evidence="13" key="1">
    <citation type="journal article" date="2019" name="Int. J. Syst. Evol. Microbiol.">
        <title>The Global Catalogue of Microorganisms (GCM) 10K type strain sequencing project: providing services to taxonomists for standard genome sequencing and annotation.</title>
        <authorList>
            <consortium name="The Broad Institute Genomics Platform"/>
            <consortium name="The Broad Institute Genome Sequencing Center for Infectious Disease"/>
            <person name="Wu L."/>
            <person name="Ma J."/>
        </authorList>
    </citation>
    <scope>NUCLEOTIDE SEQUENCE [LARGE SCALE GENOMIC DNA]</scope>
    <source>
        <strain evidence="13">CCUG 59685</strain>
    </source>
</reference>
<dbReference type="Gene3D" id="3.40.50.300">
    <property type="entry name" value="P-loop containing nucleotide triphosphate hydrolases"/>
    <property type="match status" value="1"/>
</dbReference>
<dbReference type="CDD" id="cd03130">
    <property type="entry name" value="GATase1_CobB"/>
    <property type="match status" value="1"/>
</dbReference>
<evidence type="ECO:0000313" key="13">
    <source>
        <dbReference type="Proteomes" id="UP001597106"/>
    </source>
</evidence>
<keyword evidence="4" id="KW-0169">Cobalamin biosynthesis</keyword>
<keyword evidence="8" id="KW-0460">Magnesium</keyword>
<dbReference type="Pfam" id="PF07685">
    <property type="entry name" value="GATase_3"/>
    <property type="match status" value="1"/>
</dbReference>
<dbReference type="SUPFAM" id="SSF52317">
    <property type="entry name" value="Class I glutamine amidotransferase-like"/>
    <property type="match status" value="1"/>
</dbReference>
<evidence type="ECO:0000256" key="6">
    <source>
        <dbReference type="ARBA" id="ARBA00022741"/>
    </source>
</evidence>
<sequence>MQATAASCRAMLMAAPASGQGKTMATAALARVYRNRGLRVQAFKCGPDFIDGMILQVATGKPVYNLDLGMCGEADAQRLLHKAAQDNDVILLEGVMGLYDGKPSCADIAERFGIPVALVLNAKAMAQTCAAVAYGLYGFRPALQRAGVIANQVGSEGHANMIKEALPTDIPWLGAMKYDTQLSLPERHLGLHLAQEITDIDQRIEAAAQLLGQDMPLPPSVQFAAPEQQAITPLLQGKTIAVAKDAAFCFTYQANLDLLQTLGAQIAFFSPLHDTQLPAADAYWLPGGYPELHLERLQHNHSMREGLRAAAESGKPILAECGGMLALGETLNGQPAFGLLPGSAALQPKLQGLGTQHATFSAADNSATGDDATTIGAHTFHYARFDTDLPVIAQGKGKYGAGEPVYRHQSITASFLHFYFPSNPALAAQFFMP</sequence>
<feature type="domain" description="CobB/CobQ-like glutamine amidotransferase" evidence="11">
    <location>
        <begin position="239"/>
        <end position="423"/>
    </location>
</feature>
<keyword evidence="7" id="KW-0067">ATP-binding</keyword>
<feature type="domain" description="CobQ/CobB/MinD/ParA nucleotide binding" evidence="10">
    <location>
        <begin position="13"/>
        <end position="189"/>
    </location>
</feature>
<protein>
    <submittedName>
        <fullName evidence="12">Cobyrinate a,c-diamide synthase</fullName>
    </submittedName>
</protein>
<dbReference type="CDD" id="cd05388">
    <property type="entry name" value="CobB_N"/>
    <property type="match status" value="1"/>
</dbReference>
<comment type="pathway">
    <text evidence="2">Cofactor biosynthesis; adenosylcobalamin biosynthesis.</text>
</comment>
<evidence type="ECO:0000256" key="5">
    <source>
        <dbReference type="ARBA" id="ARBA00022598"/>
    </source>
</evidence>
<evidence type="ECO:0000313" key="12">
    <source>
        <dbReference type="EMBL" id="MFD0929064.1"/>
    </source>
</evidence>
<evidence type="ECO:0000256" key="9">
    <source>
        <dbReference type="ARBA" id="ARBA00022962"/>
    </source>
</evidence>
<dbReference type="InterPro" id="IPR027417">
    <property type="entry name" value="P-loop_NTPase"/>
</dbReference>
<evidence type="ECO:0000256" key="7">
    <source>
        <dbReference type="ARBA" id="ARBA00022840"/>
    </source>
</evidence>
<dbReference type="Gene3D" id="3.40.50.880">
    <property type="match status" value="1"/>
</dbReference>
<keyword evidence="6" id="KW-0547">Nucleotide-binding</keyword>
<evidence type="ECO:0000259" key="10">
    <source>
        <dbReference type="Pfam" id="PF01656"/>
    </source>
</evidence>
<dbReference type="InterPro" id="IPR002586">
    <property type="entry name" value="CobQ/CobB/MinD/ParA_Nub-bd_dom"/>
</dbReference>
<organism evidence="12 13">
    <name type="scientific">Methylophilus glucosoxydans</name>
    <dbReference type="NCBI Taxonomy" id="752553"/>
    <lineage>
        <taxon>Bacteria</taxon>
        <taxon>Pseudomonadati</taxon>
        <taxon>Pseudomonadota</taxon>
        <taxon>Betaproteobacteria</taxon>
        <taxon>Nitrosomonadales</taxon>
        <taxon>Methylophilaceae</taxon>
        <taxon>Methylophilus</taxon>
    </lineage>
</organism>
<dbReference type="EMBL" id="JBHTJW010000002">
    <property type="protein sequence ID" value="MFD0929064.1"/>
    <property type="molecule type" value="Genomic_DNA"/>
</dbReference>
<comment type="similarity">
    <text evidence="3">Belongs to the CobB/CobQ family. CobQ subfamily.</text>
</comment>
<dbReference type="NCBIfam" id="TIGR00379">
    <property type="entry name" value="cobB"/>
    <property type="match status" value="1"/>
</dbReference>
<dbReference type="Proteomes" id="UP001597106">
    <property type="component" value="Unassembled WGS sequence"/>
</dbReference>
<evidence type="ECO:0000256" key="1">
    <source>
        <dbReference type="ARBA" id="ARBA00001946"/>
    </source>
</evidence>
<keyword evidence="9" id="KW-0315">Glutamine amidotransferase</keyword>
<evidence type="ECO:0000256" key="2">
    <source>
        <dbReference type="ARBA" id="ARBA00004953"/>
    </source>
</evidence>
<keyword evidence="13" id="KW-1185">Reference proteome</keyword>